<dbReference type="EMBL" id="JMQC01000008">
    <property type="protein sequence ID" value="KFN01502.1"/>
    <property type="molecule type" value="Genomic_DNA"/>
</dbReference>
<dbReference type="Proteomes" id="UP000029389">
    <property type="component" value="Unassembled WGS sequence"/>
</dbReference>
<organism evidence="2 4">
    <name type="scientific">Bacillus clarus</name>
    <dbReference type="NCBI Taxonomy" id="2338372"/>
    <lineage>
        <taxon>Bacteria</taxon>
        <taxon>Bacillati</taxon>
        <taxon>Bacillota</taxon>
        <taxon>Bacilli</taxon>
        <taxon>Bacillales</taxon>
        <taxon>Bacillaceae</taxon>
        <taxon>Bacillus</taxon>
        <taxon>Bacillus cereus group</taxon>
    </lineage>
</organism>
<dbReference type="Proteomes" id="UP000264294">
    <property type="component" value="Unassembled WGS sequence"/>
</dbReference>
<keyword evidence="5" id="KW-1185">Reference proteome</keyword>
<reference evidence="3 5" key="2">
    <citation type="submission" date="2018-08" db="EMBL/GenBank/DDBJ databases">
        <title>Bacillus clarus sp. nov. strain PS00077A.</title>
        <authorList>
            <person name="Mendez Acevedo M."/>
            <person name="Carroll L."/>
            <person name="Mukherjee M."/>
            <person name="Wiedmann M."/>
            <person name="Kovac J."/>
        </authorList>
    </citation>
    <scope>NUCLEOTIDE SEQUENCE [LARGE SCALE GENOMIC DNA]</scope>
    <source>
        <strain evidence="3 5">PS00077A</strain>
    </source>
</reference>
<proteinExistence type="predicted"/>
<dbReference type="EMBL" id="QVOD01000043">
    <property type="protein sequence ID" value="RFT63859.1"/>
    <property type="molecule type" value="Genomic_DNA"/>
</dbReference>
<reference evidence="2 4" key="1">
    <citation type="submission" date="2014-04" db="EMBL/GenBank/DDBJ databases">
        <authorList>
            <person name="Bishop-Lilly K.A."/>
            <person name="Broomall S.M."/>
            <person name="Chain P.S."/>
            <person name="Chertkov O."/>
            <person name="Coyne S.R."/>
            <person name="Daligault H.E."/>
            <person name="Davenport K.W."/>
            <person name="Erkkila T."/>
            <person name="Frey K.G."/>
            <person name="Gibbons H.S."/>
            <person name="Gu W."/>
            <person name="Jaissle J."/>
            <person name="Johnson S.L."/>
            <person name="Koroleva G.I."/>
            <person name="Ladner J.T."/>
            <person name="Lo C.-C."/>
            <person name="Minogue T.D."/>
            <person name="Munk C."/>
            <person name="Palacios G.F."/>
            <person name="Redden C.L."/>
            <person name="Rosenzweig C.N."/>
            <person name="Scholz M.B."/>
            <person name="Teshima H."/>
            <person name="Xu Y."/>
        </authorList>
    </citation>
    <scope>NUCLEOTIDE SEQUENCE [LARGE SCALE GENOMIC DNA]</scope>
    <source>
        <strain evidence="2 4">BHP</strain>
    </source>
</reference>
<keyword evidence="1" id="KW-0472">Membrane</keyword>
<sequence>MYTIRTVWQREENNQFGLLSRTMRQFHSGLVGLIAMVLFTAAGLCISFEILWETWKRKREKMWRYKKREGGGRG</sequence>
<evidence type="ECO:0000313" key="2">
    <source>
        <dbReference type="EMBL" id="KFN01502.1"/>
    </source>
</evidence>
<keyword evidence="1" id="KW-0812">Transmembrane</keyword>
<keyword evidence="1" id="KW-1133">Transmembrane helix</keyword>
<dbReference type="RefSeq" id="WP_042981811.1">
    <property type="nucleotide sequence ID" value="NZ_JMQC01000008.1"/>
</dbReference>
<evidence type="ECO:0000313" key="4">
    <source>
        <dbReference type="Proteomes" id="UP000029389"/>
    </source>
</evidence>
<evidence type="ECO:0000313" key="3">
    <source>
        <dbReference type="EMBL" id="RFT63859.1"/>
    </source>
</evidence>
<accession>A0A090YTB7</accession>
<feature type="transmembrane region" description="Helical" evidence="1">
    <location>
        <begin position="30"/>
        <end position="52"/>
    </location>
</feature>
<dbReference type="PATRIC" id="fig|1405.8.peg.3180"/>
<protein>
    <submittedName>
        <fullName evidence="2">Uncharacterized protein</fullName>
    </submittedName>
</protein>
<name>A0A090YTB7_9BACI</name>
<evidence type="ECO:0000313" key="5">
    <source>
        <dbReference type="Proteomes" id="UP000264294"/>
    </source>
</evidence>
<dbReference type="AlphaFoldDB" id="A0A090YTB7"/>
<comment type="caution">
    <text evidence="2">The sequence shown here is derived from an EMBL/GenBank/DDBJ whole genome shotgun (WGS) entry which is preliminary data.</text>
</comment>
<gene>
    <name evidence="3" type="ORF">D0U04_24140</name>
    <name evidence="2" type="ORF">DJ93_3074</name>
</gene>
<evidence type="ECO:0000256" key="1">
    <source>
        <dbReference type="SAM" id="Phobius"/>
    </source>
</evidence>